<proteinExistence type="predicted"/>
<dbReference type="RefSeq" id="WP_152575016.1">
    <property type="nucleotide sequence ID" value="NZ_VIKU02000004.1"/>
</dbReference>
<organism evidence="3 4">
    <name type="scientific">Pelagihabitans pacificus</name>
    <dbReference type="NCBI Taxonomy" id="2696054"/>
    <lineage>
        <taxon>Bacteria</taxon>
        <taxon>Pseudomonadati</taxon>
        <taxon>Bacteroidota</taxon>
        <taxon>Flavobacteriia</taxon>
        <taxon>Flavobacteriales</taxon>
        <taxon>Flavobacteriaceae</taxon>
        <taxon>Pelagihabitans</taxon>
    </lineage>
</organism>
<feature type="transmembrane region" description="Helical" evidence="1">
    <location>
        <begin position="35"/>
        <end position="57"/>
    </location>
</feature>
<name>A0A967AV49_9FLAO</name>
<keyword evidence="1" id="KW-0472">Membrane</keyword>
<reference evidence="3" key="1">
    <citation type="submission" date="2019-07" db="EMBL/GenBank/DDBJ databases">
        <authorList>
            <person name="De-Chao Zhang Q."/>
        </authorList>
    </citation>
    <scope>NUCLEOTIDE SEQUENCE</scope>
    <source>
        <strain evidence="3">TP-CH-4</strain>
    </source>
</reference>
<comment type="caution">
    <text evidence="3">The sequence shown here is derived from an EMBL/GenBank/DDBJ whole genome shotgun (WGS) entry which is preliminary data.</text>
</comment>
<dbReference type="Proteomes" id="UP000707206">
    <property type="component" value="Unassembled WGS sequence"/>
</dbReference>
<gene>
    <name evidence="3" type="ORF">FK220_014270</name>
</gene>
<dbReference type="Pfam" id="PF11127">
    <property type="entry name" value="YgaP-like_TM"/>
    <property type="match status" value="1"/>
</dbReference>
<keyword evidence="4" id="KW-1185">Reference proteome</keyword>
<dbReference type="AlphaFoldDB" id="A0A967AV49"/>
<evidence type="ECO:0000259" key="2">
    <source>
        <dbReference type="Pfam" id="PF11127"/>
    </source>
</evidence>
<reference evidence="3" key="2">
    <citation type="submission" date="2020-03" db="EMBL/GenBank/DDBJ databases">
        <title>Flavobacteriaceae bacterium strain TP-CH-4, a member of the family Flavobacteriaceae isolated from a deep-sea seamount.</title>
        <authorList>
            <person name="Zhang D.-C."/>
        </authorList>
    </citation>
    <scope>NUCLEOTIDE SEQUENCE</scope>
    <source>
        <strain evidence="3">TP-CH-4</strain>
    </source>
</reference>
<keyword evidence="1" id="KW-0812">Transmembrane</keyword>
<evidence type="ECO:0000256" key="1">
    <source>
        <dbReference type="SAM" id="Phobius"/>
    </source>
</evidence>
<evidence type="ECO:0000313" key="4">
    <source>
        <dbReference type="Proteomes" id="UP000707206"/>
    </source>
</evidence>
<dbReference type="InterPro" id="IPR021309">
    <property type="entry name" value="YgaP-like_TM"/>
</dbReference>
<accession>A0A967AV49</accession>
<sequence>MKKNMGNSDRIIRFIIAAIIAALYFTGTITGTLGIVLLVLAGVFLLTSFISFCPLYAPFGISTCSIKEVRDKN</sequence>
<feature type="transmembrane region" description="Helical" evidence="1">
    <location>
        <begin position="12"/>
        <end position="29"/>
    </location>
</feature>
<keyword evidence="1" id="KW-1133">Transmembrane helix</keyword>
<evidence type="ECO:0000313" key="3">
    <source>
        <dbReference type="EMBL" id="NHF60517.1"/>
    </source>
</evidence>
<feature type="domain" description="Inner membrane protein YgaP-like transmembrane" evidence="2">
    <location>
        <begin position="1"/>
        <end position="66"/>
    </location>
</feature>
<dbReference type="EMBL" id="VIKU02000004">
    <property type="protein sequence ID" value="NHF60517.1"/>
    <property type="molecule type" value="Genomic_DNA"/>
</dbReference>
<protein>
    <submittedName>
        <fullName evidence="3">DUF2892 domain-containing protein</fullName>
    </submittedName>
</protein>